<accession>A0AAV4M7C9</accession>
<gene>
    <name evidence="1" type="ORF">CEXT_151421</name>
</gene>
<dbReference type="AlphaFoldDB" id="A0AAV4M7C9"/>
<name>A0AAV4M7C9_CAEEX</name>
<evidence type="ECO:0000313" key="1">
    <source>
        <dbReference type="EMBL" id="GIX68155.1"/>
    </source>
</evidence>
<dbReference type="Proteomes" id="UP001054945">
    <property type="component" value="Unassembled WGS sequence"/>
</dbReference>
<protein>
    <submittedName>
        <fullName evidence="1">Uncharacterized protein</fullName>
    </submittedName>
</protein>
<comment type="caution">
    <text evidence="1">The sequence shown here is derived from an EMBL/GenBank/DDBJ whole genome shotgun (WGS) entry which is preliminary data.</text>
</comment>
<organism evidence="1 2">
    <name type="scientific">Caerostris extrusa</name>
    <name type="common">Bark spider</name>
    <name type="synonym">Caerostris bankana</name>
    <dbReference type="NCBI Taxonomy" id="172846"/>
    <lineage>
        <taxon>Eukaryota</taxon>
        <taxon>Metazoa</taxon>
        <taxon>Ecdysozoa</taxon>
        <taxon>Arthropoda</taxon>
        <taxon>Chelicerata</taxon>
        <taxon>Arachnida</taxon>
        <taxon>Araneae</taxon>
        <taxon>Araneomorphae</taxon>
        <taxon>Entelegynae</taxon>
        <taxon>Araneoidea</taxon>
        <taxon>Araneidae</taxon>
        <taxon>Caerostris</taxon>
    </lineage>
</organism>
<reference evidence="1 2" key="1">
    <citation type="submission" date="2021-06" db="EMBL/GenBank/DDBJ databases">
        <title>Caerostris extrusa draft genome.</title>
        <authorList>
            <person name="Kono N."/>
            <person name="Arakawa K."/>
        </authorList>
    </citation>
    <scope>NUCLEOTIDE SEQUENCE [LARGE SCALE GENOMIC DNA]</scope>
</reference>
<dbReference type="EMBL" id="BPLR01019464">
    <property type="protein sequence ID" value="GIX68155.1"/>
    <property type="molecule type" value="Genomic_DNA"/>
</dbReference>
<sequence length="88" mass="9662">MTDDAILFGCFTVTVSAGAWQNNWFWHNYPISLLDDVISGEPLSPHPLGHSQVLGSYRTICSLSLTSSFGKKSIKFASAYASAYISRE</sequence>
<evidence type="ECO:0000313" key="2">
    <source>
        <dbReference type="Proteomes" id="UP001054945"/>
    </source>
</evidence>
<keyword evidence="2" id="KW-1185">Reference proteome</keyword>
<proteinExistence type="predicted"/>